<dbReference type="GO" id="GO:0005975">
    <property type="term" value="P:carbohydrate metabolic process"/>
    <property type="evidence" value="ECO:0007669"/>
    <property type="project" value="InterPro"/>
</dbReference>
<sequence length="757" mass="87563">MQEDNIIQGETYRFTLITEKLIRLEYSETGVFEDAPTQTVLNRDLGKVAYHLIDEENRLEIITTHFHLYYNKAAFSKDNLFIDVLNKYSLYNNRWYYGTTPETLKGTARTLDMIDGSTELGEGIISKAGLAILDDSDSFVLDENNNPEPRKQPEEDLYFFGYGRSYLEAIQDFYKLTGKTPLLPRYALGNWWSRYWKYDEGEYLELMDRFENEKVPLSVSVIDMDWHLTDLPERFGSGWTGYTWNRELFPDPKRFLKTLHEKGLKVTLNVHPASGILAFEEQYPVVAEKLGLDPSIEEPAKFDIDNPAFRETYFEDVHHPLEKEGVDFWWIDWQQGTNTGNRGLDPLWLLNHYHYQDIQANHANGIILSRYAGPGSHRYPIGFSGDAVISWKSLAFQPYFTATASNIGYTWWSHDIGGHMQGYREDELALRWYQFGVFSPINRLHSSCSPFTGKEPWRFNPIVAEAMKDFLRLRHAFIPYLYTLNVQTHREGIPLIMPIYYLNPDREEAYHVPNEYYFGEQLIVAPITERMDKKLQYGSTKVWLPEGSWYDFFTGRRYKGNVELEVFRSLEEYPVFAKAGAIIPLDKYPAETKGETLPLTLEWQLFAGASNRFTMVEKAGDNEAKTTVELDIEAKKVHLHVEDPAGILPKERTHLLHLKGFAALGEAVGAKRVEKEIFALESETAIFASLEPNKVQDVTAEVYRRLDKAEIAYDLKDRLYTIWQSQGDDFQIGAVLGQLQIKGLEGLLYEMLYVKNS</sequence>
<organism evidence="5 6">
    <name type="scientific">Listeria grayi</name>
    <name type="common">Listeria murrayi</name>
    <dbReference type="NCBI Taxonomy" id="1641"/>
    <lineage>
        <taxon>Bacteria</taxon>
        <taxon>Bacillati</taxon>
        <taxon>Bacillota</taxon>
        <taxon>Bacilli</taxon>
        <taxon>Bacillales</taxon>
        <taxon>Listeriaceae</taxon>
        <taxon>Listeria</taxon>
    </lineage>
</organism>
<feature type="domain" description="Glycoside hydrolase family 31 TIM barrel" evidence="3">
    <location>
        <begin position="180"/>
        <end position="484"/>
    </location>
</feature>
<dbReference type="InterPro" id="IPR013780">
    <property type="entry name" value="Glyco_hydro_b"/>
</dbReference>
<dbReference type="Gene3D" id="2.60.40.1180">
    <property type="entry name" value="Golgi alpha-mannosidase II"/>
    <property type="match status" value="1"/>
</dbReference>
<dbReference type="SUPFAM" id="SSF51445">
    <property type="entry name" value="(Trans)glycosidases"/>
    <property type="match status" value="1"/>
</dbReference>
<dbReference type="GO" id="GO:0061634">
    <property type="term" value="F:alpha-D-xyloside xylohydrolase"/>
    <property type="evidence" value="ECO:0007669"/>
    <property type="project" value="UniProtKB-EC"/>
</dbReference>
<dbReference type="Pfam" id="PF21365">
    <property type="entry name" value="Glyco_hydro_31_3rd"/>
    <property type="match status" value="1"/>
</dbReference>
<dbReference type="InterPro" id="IPR017853">
    <property type="entry name" value="GH"/>
</dbReference>
<proteinExistence type="inferred from homology"/>
<dbReference type="GO" id="GO:0090599">
    <property type="term" value="F:alpha-glucosidase activity"/>
    <property type="evidence" value="ECO:0007669"/>
    <property type="project" value="TreeGrafter"/>
</dbReference>
<name>A0A378MH25_LISGR</name>
<dbReference type="CDD" id="cd06595">
    <property type="entry name" value="GH31_u1"/>
    <property type="match status" value="1"/>
</dbReference>
<dbReference type="PANTHER" id="PTHR22762">
    <property type="entry name" value="ALPHA-GLUCOSIDASE"/>
    <property type="match status" value="1"/>
</dbReference>
<dbReference type="AlphaFoldDB" id="A0A378MH25"/>
<reference evidence="5 6" key="1">
    <citation type="submission" date="2018-06" db="EMBL/GenBank/DDBJ databases">
        <authorList>
            <consortium name="Pathogen Informatics"/>
            <person name="Doyle S."/>
        </authorList>
    </citation>
    <scope>NUCLEOTIDE SEQUENCE [LARGE SCALE GENOMIC DNA]</scope>
    <source>
        <strain evidence="6">NCTC 10815</strain>
    </source>
</reference>
<dbReference type="Proteomes" id="UP000254879">
    <property type="component" value="Unassembled WGS sequence"/>
</dbReference>
<dbReference type="SUPFAM" id="SSF51011">
    <property type="entry name" value="Glycosyl hydrolase domain"/>
    <property type="match status" value="1"/>
</dbReference>
<dbReference type="Gene3D" id="3.20.20.80">
    <property type="entry name" value="Glycosidases"/>
    <property type="match status" value="1"/>
</dbReference>
<evidence type="ECO:0000259" key="4">
    <source>
        <dbReference type="Pfam" id="PF21365"/>
    </source>
</evidence>
<gene>
    <name evidence="5" type="primary">yicI</name>
    <name evidence="5" type="ORF">NCTC10815_02964</name>
</gene>
<evidence type="ECO:0000313" key="5">
    <source>
        <dbReference type="EMBL" id="STY45581.1"/>
    </source>
</evidence>
<dbReference type="GO" id="GO:0006491">
    <property type="term" value="P:N-glycan processing"/>
    <property type="evidence" value="ECO:0007669"/>
    <property type="project" value="TreeGrafter"/>
</dbReference>
<dbReference type="InterPro" id="IPR000322">
    <property type="entry name" value="Glyco_hydro_31_TIM"/>
</dbReference>
<evidence type="ECO:0000256" key="2">
    <source>
        <dbReference type="RuleBase" id="RU361185"/>
    </source>
</evidence>
<feature type="domain" description="Glycosyl hydrolase family 31 C-terminal" evidence="4">
    <location>
        <begin position="492"/>
        <end position="583"/>
    </location>
</feature>
<dbReference type="EC" id="3.2.1.177" evidence="5"/>
<evidence type="ECO:0000259" key="3">
    <source>
        <dbReference type="Pfam" id="PF01055"/>
    </source>
</evidence>
<dbReference type="EMBL" id="UGPG01000001">
    <property type="protein sequence ID" value="STY45581.1"/>
    <property type="molecule type" value="Genomic_DNA"/>
</dbReference>
<dbReference type="RefSeq" id="WP_115346382.1">
    <property type="nucleotide sequence ID" value="NZ_UGPG01000001.1"/>
</dbReference>
<comment type="similarity">
    <text evidence="1 2">Belongs to the glycosyl hydrolase 31 family.</text>
</comment>
<dbReference type="InterPro" id="IPR048395">
    <property type="entry name" value="Glyco_hydro_31_C"/>
</dbReference>
<keyword evidence="2 5" id="KW-0378">Hydrolase</keyword>
<evidence type="ECO:0000313" key="6">
    <source>
        <dbReference type="Proteomes" id="UP000254879"/>
    </source>
</evidence>
<dbReference type="PANTHER" id="PTHR22762:SF89">
    <property type="entry name" value="ALPHA-XYLOSIDASE"/>
    <property type="match status" value="1"/>
</dbReference>
<keyword evidence="2 5" id="KW-0326">Glycosidase</keyword>
<protein>
    <submittedName>
        <fullName evidence="5">Alpha-xylosidase</fullName>
        <ecNumber evidence="5">3.2.1.177</ecNumber>
    </submittedName>
</protein>
<evidence type="ECO:0000256" key="1">
    <source>
        <dbReference type="ARBA" id="ARBA00007806"/>
    </source>
</evidence>
<accession>A0A378MH25</accession>
<dbReference type="Pfam" id="PF01055">
    <property type="entry name" value="Glyco_hydro_31_2nd"/>
    <property type="match status" value="1"/>
</dbReference>